<evidence type="ECO:0000256" key="1">
    <source>
        <dbReference type="SAM" id="Phobius"/>
    </source>
</evidence>
<name>A0A7X3K224_9HYPH</name>
<proteinExistence type="predicted"/>
<comment type="caution">
    <text evidence="2">The sequence shown here is derived from an EMBL/GenBank/DDBJ whole genome shotgun (WGS) entry which is preliminary data.</text>
</comment>
<keyword evidence="3" id="KW-1185">Reference proteome</keyword>
<dbReference type="Proteomes" id="UP000438106">
    <property type="component" value="Unassembled WGS sequence"/>
</dbReference>
<keyword evidence="1" id="KW-1133">Transmembrane helix</keyword>
<dbReference type="InterPro" id="IPR046739">
    <property type="entry name" value="DUF6789"/>
</dbReference>
<feature type="transmembrane region" description="Helical" evidence="1">
    <location>
        <begin position="49"/>
        <end position="71"/>
    </location>
</feature>
<keyword evidence="1" id="KW-0812">Transmembrane</keyword>
<protein>
    <submittedName>
        <fullName evidence="2">Uncharacterized protein</fullName>
    </submittedName>
</protein>
<dbReference type="EMBL" id="WQRF01000001">
    <property type="protein sequence ID" value="MVS97415.1"/>
    <property type="molecule type" value="Genomic_DNA"/>
</dbReference>
<feature type="transmembrane region" description="Helical" evidence="1">
    <location>
        <begin position="112"/>
        <end position="133"/>
    </location>
</feature>
<dbReference type="Pfam" id="PF20587">
    <property type="entry name" value="DUF6789"/>
    <property type="match status" value="1"/>
</dbReference>
<organism evidence="2 3">
    <name type="scientific">Devosia marina</name>
    <dbReference type="NCBI Taxonomy" id="2683198"/>
    <lineage>
        <taxon>Bacteria</taxon>
        <taxon>Pseudomonadati</taxon>
        <taxon>Pseudomonadota</taxon>
        <taxon>Alphaproteobacteria</taxon>
        <taxon>Hyphomicrobiales</taxon>
        <taxon>Devosiaceae</taxon>
        <taxon>Devosia</taxon>
    </lineage>
</organism>
<feature type="transmembrane region" description="Helical" evidence="1">
    <location>
        <begin position="83"/>
        <end position="106"/>
    </location>
</feature>
<gene>
    <name evidence="2" type="ORF">GO014_00035</name>
</gene>
<sequence length="146" mass="15377">MSKVVRGLIAGFVATLVLSALMVMKQAVSLMPELDVVTMLTSMLSLPSVAFGWLVHFMIGTIAWGIGYALLRPHLPGGAIWSGVLFGTAAWLMMIVVIPMVGAGLFGINMGIMAPIMTFMLHAIFGAVLGAVYQALAESASRHSVA</sequence>
<accession>A0A7X3K224</accession>
<reference evidence="2 3" key="1">
    <citation type="submission" date="2019-12" db="EMBL/GenBank/DDBJ databases">
        <title>Devosia maris sp. nov., isolated from the deep seawater.</title>
        <authorList>
            <person name="Liu Y."/>
        </authorList>
    </citation>
    <scope>NUCLEOTIDE SEQUENCE [LARGE SCALE GENOMIC DNA]</scope>
    <source>
        <strain evidence="2 3">L53-10-65</strain>
    </source>
</reference>
<keyword evidence="1" id="KW-0472">Membrane</keyword>
<evidence type="ECO:0000313" key="3">
    <source>
        <dbReference type="Proteomes" id="UP000438106"/>
    </source>
</evidence>
<dbReference type="AlphaFoldDB" id="A0A7X3K224"/>
<dbReference type="RefSeq" id="WP_157288623.1">
    <property type="nucleotide sequence ID" value="NZ_WQRF01000001.1"/>
</dbReference>
<evidence type="ECO:0000313" key="2">
    <source>
        <dbReference type="EMBL" id="MVS97415.1"/>
    </source>
</evidence>